<dbReference type="Proteomes" id="UP000192731">
    <property type="component" value="Unassembled WGS sequence"/>
</dbReference>
<protein>
    <submittedName>
        <fullName evidence="3">Uncharacterized protein</fullName>
    </submittedName>
</protein>
<evidence type="ECO:0000313" key="4">
    <source>
        <dbReference type="Proteomes" id="UP000192731"/>
    </source>
</evidence>
<accession>A0A1W1V688</accession>
<dbReference type="AlphaFoldDB" id="A0A1W1V688"/>
<organism evidence="3 4">
    <name type="scientific">Desulfonispora thiosulfatigenes DSM 11270</name>
    <dbReference type="NCBI Taxonomy" id="656914"/>
    <lineage>
        <taxon>Bacteria</taxon>
        <taxon>Bacillati</taxon>
        <taxon>Bacillota</taxon>
        <taxon>Clostridia</taxon>
        <taxon>Eubacteriales</taxon>
        <taxon>Peptococcaceae</taxon>
        <taxon>Desulfonispora</taxon>
    </lineage>
</organism>
<dbReference type="EMBL" id="FWWT01000016">
    <property type="protein sequence ID" value="SMB88939.1"/>
    <property type="molecule type" value="Genomic_DNA"/>
</dbReference>
<sequence length="220" mass="24029">MKGLFKRPRTYISLLLLVVVLVAGGFFYNYYQIYKSVADPSNDKASDVVVENPFDKIEGTDEGKIDKDENGQIDGSQNGAQGSQGDANNGANDGSNNAPSTNSNKPSYEQIVGTYKGKFASLQAKQEGKINGVIAQGKAEYVAAKNNGTSVMKIGTKYLNLINKMEGQADSEFNALKGQFESELKKYSYDTKIVGEIDSYYRYKKQATKAQMFSKAKGSL</sequence>
<keyword evidence="2" id="KW-0812">Transmembrane</keyword>
<feature type="transmembrane region" description="Helical" evidence="2">
    <location>
        <begin position="12"/>
        <end position="31"/>
    </location>
</feature>
<dbReference type="STRING" id="656914.SAMN00017405_0549"/>
<gene>
    <name evidence="3" type="ORF">SAMN00017405_0549</name>
</gene>
<feature type="compositionally biased region" description="Low complexity" evidence="1">
    <location>
        <begin position="74"/>
        <end position="97"/>
    </location>
</feature>
<feature type="compositionally biased region" description="Polar residues" evidence="1">
    <location>
        <begin position="98"/>
        <end position="107"/>
    </location>
</feature>
<name>A0A1W1V688_DESTI</name>
<keyword evidence="2" id="KW-1133">Transmembrane helix</keyword>
<feature type="compositionally biased region" description="Basic and acidic residues" evidence="1">
    <location>
        <begin position="57"/>
        <end position="70"/>
    </location>
</feature>
<keyword evidence="2" id="KW-0472">Membrane</keyword>
<evidence type="ECO:0000313" key="3">
    <source>
        <dbReference type="EMBL" id="SMB88939.1"/>
    </source>
</evidence>
<feature type="region of interest" description="Disordered" evidence="1">
    <location>
        <begin position="57"/>
        <end position="107"/>
    </location>
</feature>
<evidence type="ECO:0000256" key="1">
    <source>
        <dbReference type="SAM" id="MobiDB-lite"/>
    </source>
</evidence>
<reference evidence="3 4" key="1">
    <citation type="submission" date="2017-04" db="EMBL/GenBank/DDBJ databases">
        <authorList>
            <person name="Afonso C.L."/>
            <person name="Miller P.J."/>
            <person name="Scott M.A."/>
            <person name="Spackman E."/>
            <person name="Goraichik I."/>
            <person name="Dimitrov K.M."/>
            <person name="Suarez D.L."/>
            <person name="Swayne D.E."/>
        </authorList>
    </citation>
    <scope>NUCLEOTIDE SEQUENCE [LARGE SCALE GENOMIC DNA]</scope>
    <source>
        <strain evidence="3 4">DSM 11270</strain>
    </source>
</reference>
<dbReference type="OrthoDB" id="2452361at2"/>
<dbReference type="RefSeq" id="WP_084052937.1">
    <property type="nucleotide sequence ID" value="NZ_FWWT01000016.1"/>
</dbReference>
<evidence type="ECO:0000256" key="2">
    <source>
        <dbReference type="SAM" id="Phobius"/>
    </source>
</evidence>
<keyword evidence="4" id="KW-1185">Reference proteome</keyword>
<proteinExistence type="predicted"/>